<dbReference type="EMBL" id="SNYA01000010">
    <property type="protein sequence ID" value="TDP89328.1"/>
    <property type="molecule type" value="Genomic_DNA"/>
</dbReference>
<dbReference type="InterPro" id="IPR014721">
    <property type="entry name" value="Ribsml_uS5_D2-typ_fold_subgr"/>
</dbReference>
<dbReference type="Pfam" id="PF05362">
    <property type="entry name" value="Lon_C"/>
    <property type="match status" value="1"/>
</dbReference>
<dbReference type="GO" id="GO:0006508">
    <property type="term" value="P:proteolysis"/>
    <property type="evidence" value="ECO:0007669"/>
    <property type="project" value="InterPro"/>
</dbReference>
<dbReference type="Gene3D" id="2.30.42.10">
    <property type="match status" value="1"/>
</dbReference>
<feature type="transmembrane region" description="Helical" evidence="2">
    <location>
        <begin position="32"/>
        <end position="51"/>
    </location>
</feature>
<evidence type="ECO:0000259" key="3">
    <source>
        <dbReference type="PROSITE" id="PS50106"/>
    </source>
</evidence>
<proteinExistence type="predicted"/>
<protein>
    <submittedName>
        <fullName evidence="4">PDZ domain-containing protein</fullName>
    </submittedName>
</protein>
<feature type="region of interest" description="Disordered" evidence="1">
    <location>
        <begin position="1"/>
        <end position="22"/>
    </location>
</feature>
<name>A0A4V3CX91_9MICO</name>
<organism evidence="4 5">
    <name type="scientific">Leucobacter luti</name>
    <dbReference type="NCBI Taxonomy" id="340320"/>
    <lineage>
        <taxon>Bacteria</taxon>
        <taxon>Bacillati</taxon>
        <taxon>Actinomycetota</taxon>
        <taxon>Actinomycetes</taxon>
        <taxon>Micrococcales</taxon>
        <taxon>Microbacteriaceae</taxon>
        <taxon>Leucobacter</taxon>
    </lineage>
</organism>
<dbReference type="SMART" id="SM00228">
    <property type="entry name" value="PDZ"/>
    <property type="match status" value="1"/>
</dbReference>
<dbReference type="RefSeq" id="WP_133617894.1">
    <property type="nucleotide sequence ID" value="NZ_CP080492.1"/>
</dbReference>
<sequence length="379" mass="39167">MPKTPGSELGDYGDVENSSEVGRARRRSRGSLLIAAAACALLLAAVIPSPYTIERPGPVVNTLGDVQIEGETKPVISIPDAETFPTDGALNLLTVSLVGSPERPASWLSLVPALFDPSQRIAPRTDFYPEGSSLKDREAQGTVQMQSSQAQAAAAAFRQLGEPVTAELAIAAVTADGPADGVLREGDVLQRVNGEPIADFAELRAAIVESGAEHELRITVLRDDAEVNLTLRPAVPEGGKDPLIGAIITTYYELPAEVDISLSEIGGPSAGMMFALGIIDQLTPGAMLDGKAVSGTGTVSDTGAIGAIGGLEQKIWAAKRAESDLFLMPLDNCGDLPARLPGGLTVAPVATLSEAVAAIEDTVAGKEVAGVERCSVADQ</sequence>
<evidence type="ECO:0000313" key="5">
    <source>
        <dbReference type="Proteomes" id="UP000295601"/>
    </source>
</evidence>
<keyword evidence="2" id="KW-0472">Membrane</keyword>
<keyword evidence="2" id="KW-1133">Transmembrane helix</keyword>
<keyword evidence="2" id="KW-0812">Transmembrane</keyword>
<dbReference type="InterPro" id="IPR001478">
    <property type="entry name" value="PDZ"/>
</dbReference>
<dbReference type="InterPro" id="IPR008269">
    <property type="entry name" value="Lon_proteolytic"/>
</dbReference>
<dbReference type="Proteomes" id="UP000295601">
    <property type="component" value="Unassembled WGS sequence"/>
</dbReference>
<evidence type="ECO:0000256" key="2">
    <source>
        <dbReference type="SAM" id="Phobius"/>
    </source>
</evidence>
<accession>A0A4V3CX91</accession>
<feature type="domain" description="PDZ" evidence="3">
    <location>
        <begin position="142"/>
        <end position="224"/>
    </location>
</feature>
<dbReference type="AlphaFoldDB" id="A0A4V3CX91"/>
<dbReference type="Gene3D" id="3.30.230.10">
    <property type="match status" value="1"/>
</dbReference>
<comment type="caution">
    <text evidence="4">The sequence shown here is derived from an EMBL/GenBank/DDBJ whole genome shotgun (WGS) entry which is preliminary data.</text>
</comment>
<evidence type="ECO:0000256" key="1">
    <source>
        <dbReference type="SAM" id="MobiDB-lite"/>
    </source>
</evidence>
<dbReference type="InterPro" id="IPR036034">
    <property type="entry name" value="PDZ_sf"/>
</dbReference>
<dbReference type="PROSITE" id="PS50106">
    <property type="entry name" value="PDZ"/>
    <property type="match status" value="1"/>
</dbReference>
<reference evidence="4 5" key="1">
    <citation type="submission" date="2019-03" db="EMBL/GenBank/DDBJ databases">
        <title>Genomic analyses of the natural microbiome of Caenorhabditis elegans.</title>
        <authorList>
            <person name="Samuel B."/>
        </authorList>
    </citation>
    <scope>NUCLEOTIDE SEQUENCE [LARGE SCALE GENOMIC DNA]</scope>
    <source>
        <strain evidence="4 5">JUb18</strain>
    </source>
</reference>
<dbReference type="GO" id="GO:0004252">
    <property type="term" value="F:serine-type endopeptidase activity"/>
    <property type="evidence" value="ECO:0007669"/>
    <property type="project" value="InterPro"/>
</dbReference>
<dbReference type="SUPFAM" id="SSF54211">
    <property type="entry name" value="Ribosomal protein S5 domain 2-like"/>
    <property type="match status" value="1"/>
</dbReference>
<dbReference type="SUPFAM" id="SSF50156">
    <property type="entry name" value="PDZ domain-like"/>
    <property type="match status" value="1"/>
</dbReference>
<dbReference type="OrthoDB" id="2356897at2"/>
<keyword evidence="5" id="KW-1185">Reference proteome</keyword>
<dbReference type="GO" id="GO:0004176">
    <property type="term" value="F:ATP-dependent peptidase activity"/>
    <property type="evidence" value="ECO:0007669"/>
    <property type="project" value="InterPro"/>
</dbReference>
<dbReference type="Pfam" id="PF13180">
    <property type="entry name" value="PDZ_2"/>
    <property type="match status" value="1"/>
</dbReference>
<evidence type="ECO:0000313" key="4">
    <source>
        <dbReference type="EMBL" id="TDP89328.1"/>
    </source>
</evidence>
<dbReference type="InterPro" id="IPR020568">
    <property type="entry name" value="Ribosomal_Su5_D2-typ_SF"/>
</dbReference>
<gene>
    <name evidence="4" type="ORF">EDF62_3413</name>
</gene>